<dbReference type="InterPro" id="IPR049171">
    <property type="entry name" value="GLGE_C"/>
</dbReference>
<comment type="catalytic activity">
    <reaction evidence="5 6">
        <text>alpha-maltose 1-phosphate + [(1-&gt;4)-alpha-D-glucosyl](n) = [(1-&gt;4)-alpha-D-glucosyl](n+2) + phosphate</text>
        <dbReference type="Rhea" id="RHEA:42692"/>
        <dbReference type="Rhea" id="RHEA-COMP:9584"/>
        <dbReference type="Rhea" id="RHEA-COMP:10183"/>
        <dbReference type="ChEBI" id="CHEBI:15444"/>
        <dbReference type="ChEBI" id="CHEBI:43474"/>
        <dbReference type="ChEBI" id="CHEBI:63576"/>
        <dbReference type="EC" id="2.4.99.16"/>
    </reaction>
</comment>
<dbReference type="PANTHER" id="PTHR47786">
    <property type="entry name" value="ALPHA-1,4-GLUCAN:MALTOSE-1-PHOSPHATE MALTOSYLTRANSFERASE"/>
    <property type="match status" value="1"/>
</dbReference>
<dbReference type="InterPro" id="IPR026585">
    <property type="entry name" value="GlgE"/>
</dbReference>
<dbReference type="Gene3D" id="3.20.20.80">
    <property type="entry name" value="Glycosidases"/>
    <property type="match status" value="1"/>
</dbReference>
<accession>A0A495XY11</accession>
<dbReference type="InterPro" id="IPR006047">
    <property type="entry name" value="GH13_cat_dom"/>
</dbReference>
<comment type="caution">
    <text evidence="9">The sequence shown here is derived from an EMBL/GenBank/DDBJ whole genome shotgun (WGS) entry which is preliminary data.</text>
</comment>
<keyword evidence="2 6" id="KW-0328">Glycosyltransferase</keyword>
<dbReference type="AlphaFoldDB" id="A0A495XY11"/>
<keyword evidence="10" id="KW-1185">Reference proteome</keyword>
<dbReference type="Gene3D" id="2.60.40.10">
    <property type="entry name" value="Immunoglobulins"/>
    <property type="match status" value="1"/>
</dbReference>
<comment type="function">
    <text evidence="6">Maltosyltransferase that uses maltose 1-phosphate (M1P) as the sugar donor to elongate linear or branched alpha-(1-&gt;4)-glucans. Is involved in a branched alpha-glucan biosynthetic pathway from trehalose, together with TreS, Mak and GlgB.</text>
</comment>
<feature type="binding site" evidence="6">
    <location>
        <position position="454"/>
    </location>
    <ligand>
        <name>alpha-maltose 1-phosphate</name>
        <dbReference type="ChEBI" id="CHEBI:63576"/>
    </ligand>
</feature>
<dbReference type="GO" id="GO:0030979">
    <property type="term" value="P:alpha-glucan biosynthetic process"/>
    <property type="evidence" value="ECO:0007669"/>
    <property type="project" value="UniProtKB-UniRule"/>
</dbReference>
<feature type="site" description="Transition state stabilizer" evidence="6">
    <location>
        <position position="539"/>
    </location>
</feature>
<evidence type="ECO:0000256" key="6">
    <source>
        <dbReference type="HAMAP-Rule" id="MF_02124"/>
    </source>
</evidence>
<sequence>MTGSSATPRPPEPAQGTTSSVAPATGRDDDPTAVGVLDTAEAGAGGVSLAPEHPVSTPPTVEGMPGGATPFGRIPVTEVRPLVEGGSLPAKSVEGEEFVVAARVFREGHDAVNATAVLTGPDGREHHFPMHPDNPGLSWWSATVVADSPGWWTYRVEGWSDPYATWLHDAGIKIGAGIDEELMCAEGVTVLERLRTAVAGQGADTTAVDEGLTALRDTSRPAAARFAVAASDDLRGLAALLPLREFVSPTREFTLLVERERALFGAWYEMFPRSEGARKDDETGEWVSGTFRSAALRLPAIADMGFDVVYLTPIHPIGTTARKGRNNSLVSEPGDPGSPYAIGSPDGGHDALHPDLGTFEDFDHFVAQAQENGLEVALDIALQASPDHPWVQTHPELFTTRADGTIAYAENPPKKYQDIYPLNFDNDPAGAYAEVRRVIQVWLDHGVRIFRVDNPHTKPVAFWQWLIADVAKEHPETIWLSEAFTKPAMMHALAKAGFQQSYTYYAWRDARWELEEYGRELAGEPAAYMRPSFWPTTHDILTPYMQYGGPTAWKLRAAVAATMVPTYGIYAGYELMEDVARPGAEEQIDNEKYEYKDRQWYLYEPGGPLEGQSLAWYLKRLNDIRGWHPALRWLRNLTFHSADDENVLVYSKSRVVDPSTGERDTVLVVANLDPHATRETWVHLDLEAMGMATWSTFDAHDHVTNQTWQWQQDNYVRLGPDTEPVHIIHVRSH</sequence>
<dbReference type="EMBL" id="RBXT01000001">
    <property type="protein sequence ID" value="RKT77383.1"/>
    <property type="molecule type" value="Genomic_DNA"/>
</dbReference>
<comment type="subunit">
    <text evidence="1 6">Homodimer.</text>
</comment>
<feature type="binding site" evidence="6">
    <location>
        <begin position="592"/>
        <end position="593"/>
    </location>
    <ligand>
        <name>alpha-maltose 1-phosphate</name>
        <dbReference type="ChEBI" id="CHEBI:63576"/>
    </ligand>
</feature>
<dbReference type="SMART" id="SM00642">
    <property type="entry name" value="Aamy"/>
    <property type="match status" value="1"/>
</dbReference>
<feature type="active site" description="Proton donor" evidence="6">
    <location>
        <position position="482"/>
    </location>
</feature>
<gene>
    <name evidence="6" type="primary">glgE</name>
    <name evidence="9" type="ORF">DFJ68_0804</name>
</gene>
<dbReference type="Pfam" id="PF21702">
    <property type="entry name" value="GLGE_C"/>
    <property type="match status" value="1"/>
</dbReference>
<dbReference type="GO" id="GO:0016758">
    <property type="term" value="F:hexosyltransferase activity"/>
    <property type="evidence" value="ECO:0007669"/>
    <property type="project" value="UniProtKB-UniRule"/>
</dbReference>
<evidence type="ECO:0000256" key="5">
    <source>
        <dbReference type="ARBA" id="ARBA00048735"/>
    </source>
</evidence>
<evidence type="ECO:0000256" key="4">
    <source>
        <dbReference type="ARBA" id="ARBA00023277"/>
    </source>
</evidence>
<dbReference type="Pfam" id="PF11896">
    <property type="entry name" value="GlgE_dom_N_S"/>
    <property type="match status" value="1"/>
</dbReference>
<protein>
    <recommendedName>
        <fullName evidence="6">Alpha-1,4-glucan:maltose-1-phosphate maltosyltransferase</fullName>
        <shortName evidence="6">GMPMT</shortName>
        <ecNumber evidence="6">2.4.99.16</ecNumber>
    </recommendedName>
    <alternativeName>
        <fullName evidence="6">(1-&gt;4)-alpha-D-glucan:maltose-1-phosphate alpha-D-maltosyltransferase</fullName>
    </alternativeName>
</protein>
<dbReference type="EC" id="2.4.99.16" evidence="6"/>
<evidence type="ECO:0000313" key="9">
    <source>
        <dbReference type="EMBL" id="RKT77383.1"/>
    </source>
</evidence>
<feature type="binding site" evidence="6">
    <location>
        <position position="418"/>
    </location>
    <ligand>
        <name>alpha-maltose 1-phosphate</name>
        <dbReference type="ChEBI" id="CHEBI:63576"/>
    </ligand>
</feature>
<feature type="binding site" evidence="6">
    <location>
        <position position="383"/>
    </location>
    <ligand>
        <name>alpha-maltose 1-phosphate</name>
        <dbReference type="ChEBI" id="CHEBI:63576"/>
    </ligand>
</feature>
<evidence type="ECO:0000313" key="10">
    <source>
        <dbReference type="Proteomes" id="UP000278440"/>
    </source>
</evidence>
<feature type="domain" description="Glycosyl hydrolase family 13 catalytic" evidence="8">
    <location>
        <begin position="265"/>
        <end position="598"/>
    </location>
</feature>
<organism evidence="9 10">
    <name type="scientific">Terracoccus luteus</name>
    <dbReference type="NCBI Taxonomy" id="53356"/>
    <lineage>
        <taxon>Bacteria</taxon>
        <taxon>Bacillati</taxon>
        <taxon>Actinomycetota</taxon>
        <taxon>Actinomycetes</taxon>
        <taxon>Micrococcales</taxon>
        <taxon>Intrasporangiaceae</taxon>
        <taxon>Terracoccus</taxon>
    </lineage>
</organism>
<dbReference type="GO" id="GO:0004553">
    <property type="term" value="F:hydrolase activity, hydrolyzing O-glycosyl compounds"/>
    <property type="evidence" value="ECO:0007669"/>
    <property type="project" value="InterPro"/>
</dbReference>
<dbReference type="RefSeq" id="WP_121031225.1">
    <property type="nucleotide sequence ID" value="NZ_RBXT01000001.1"/>
</dbReference>
<dbReference type="InterPro" id="IPR013783">
    <property type="entry name" value="Ig-like_fold"/>
</dbReference>
<dbReference type="Gene3D" id="1.20.58.80">
    <property type="entry name" value="Phosphotransferase system, lactose/cellobiose-type IIA subunit"/>
    <property type="match status" value="1"/>
</dbReference>
<dbReference type="Gene3D" id="2.60.40.1180">
    <property type="entry name" value="Golgi alpha-mannosidase II"/>
    <property type="match status" value="1"/>
</dbReference>
<feature type="region of interest" description="Disordered" evidence="7">
    <location>
        <begin position="1"/>
        <end position="72"/>
    </location>
</feature>
<keyword evidence="3 6" id="KW-0808">Transferase</keyword>
<name>A0A495XY11_9MICO</name>
<comment type="similarity">
    <text evidence="6">Belongs to the glycosyl hydrolase 13 family. GlgE subfamily.</text>
</comment>
<evidence type="ECO:0000259" key="8">
    <source>
        <dbReference type="SMART" id="SM00642"/>
    </source>
</evidence>
<dbReference type="Proteomes" id="UP000278440">
    <property type="component" value="Unassembled WGS sequence"/>
</dbReference>
<proteinExistence type="inferred from homology"/>
<dbReference type="PANTHER" id="PTHR47786:SF2">
    <property type="entry name" value="GLYCOSYL HYDROLASE FAMILY 13 CATALYTIC DOMAIN-CONTAINING PROTEIN"/>
    <property type="match status" value="1"/>
</dbReference>
<dbReference type="InterPro" id="IPR013780">
    <property type="entry name" value="Glyco_hydro_b"/>
</dbReference>
<dbReference type="HAMAP" id="MF_02124">
    <property type="entry name" value="GlgE"/>
    <property type="match status" value="1"/>
</dbReference>
<feature type="binding site" evidence="6">
    <location>
        <position position="323"/>
    </location>
    <ligand>
        <name>alpha-maltose 1-phosphate</name>
        <dbReference type="ChEBI" id="CHEBI:63576"/>
    </ligand>
</feature>
<evidence type="ECO:0000256" key="3">
    <source>
        <dbReference type="ARBA" id="ARBA00022679"/>
    </source>
</evidence>
<dbReference type="OrthoDB" id="9805159at2"/>
<evidence type="ECO:0000256" key="2">
    <source>
        <dbReference type="ARBA" id="ARBA00022676"/>
    </source>
</evidence>
<dbReference type="InterPro" id="IPR017853">
    <property type="entry name" value="GH"/>
</dbReference>
<dbReference type="SUPFAM" id="SSF51445">
    <property type="entry name" value="(Trans)glycosidases"/>
    <property type="match status" value="1"/>
</dbReference>
<evidence type="ECO:0000256" key="7">
    <source>
        <dbReference type="SAM" id="MobiDB-lite"/>
    </source>
</evidence>
<dbReference type="InterPro" id="IPR021828">
    <property type="entry name" value="GlgE_dom_N/S"/>
</dbReference>
<dbReference type="CDD" id="cd11344">
    <property type="entry name" value="AmyAc_GlgE_like"/>
    <property type="match status" value="1"/>
</dbReference>
<keyword evidence="4 6" id="KW-0119">Carbohydrate metabolism</keyword>
<feature type="active site" description="Nucleophile" evidence="6">
    <location>
        <position position="453"/>
    </location>
</feature>
<feature type="region of interest" description="Disordered" evidence="7">
    <location>
        <begin position="321"/>
        <end position="349"/>
    </location>
</feature>
<reference evidence="9 10" key="1">
    <citation type="submission" date="2018-10" db="EMBL/GenBank/DDBJ databases">
        <title>Sequencing the genomes of 1000 actinobacteria strains.</title>
        <authorList>
            <person name="Klenk H.-P."/>
        </authorList>
    </citation>
    <scope>NUCLEOTIDE SEQUENCE [LARGE SCALE GENOMIC DNA]</scope>
    <source>
        <strain evidence="9 10">DSM 44267</strain>
    </source>
</reference>
<evidence type="ECO:0000256" key="1">
    <source>
        <dbReference type="ARBA" id="ARBA00011738"/>
    </source>
</evidence>